<dbReference type="AlphaFoldDB" id="A0A9W8BNS3"/>
<dbReference type="GO" id="GO:0005634">
    <property type="term" value="C:nucleus"/>
    <property type="evidence" value="ECO:0007669"/>
    <property type="project" value="TreeGrafter"/>
</dbReference>
<dbReference type="Proteomes" id="UP001150907">
    <property type="component" value="Unassembled WGS sequence"/>
</dbReference>
<feature type="compositionally biased region" description="Basic and acidic residues" evidence="1">
    <location>
        <begin position="116"/>
        <end position="135"/>
    </location>
</feature>
<reference evidence="3" key="1">
    <citation type="submission" date="2022-07" db="EMBL/GenBank/DDBJ databases">
        <title>Phylogenomic reconstructions and comparative analyses of Kickxellomycotina fungi.</title>
        <authorList>
            <person name="Reynolds N.K."/>
            <person name="Stajich J.E."/>
            <person name="Barry K."/>
            <person name="Grigoriev I.V."/>
            <person name="Crous P."/>
            <person name="Smith M.E."/>
        </authorList>
    </citation>
    <scope>NUCLEOTIDE SEQUENCE</scope>
    <source>
        <strain evidence="3">IMI 214461</strain>
    </source>
</reference>
<accession>A0A9W8BNS3</accession>
<dbReference type="PANTHER" id="PTHR12299:SF17">
    <property type="entry name" value="AT19571P-RELATED"/>
    <property type="match status" value="1"/>
</dbReference>
<feature type="compositionally biased region" description="Low complexity" evidence="1">
    <location>
        <begin position="28"/>
        <end position="48"/>
    </location>
</feature>
<feature type="compositionally biased region" description="Basic and acidic residues" evidence="1">
    <location>
        <begin position="187"/>
        <end position="204"/>
    </location>
</feature>
<dbReference type="InterPro" id="IPR039764">
    <property type="entry name" value="HABP4/SERBP1-like"/>
</dbReference>
<evidence type="ECO:0000259" key="2">
    <source>
        <dbReference type="SMART" id="SM01233"/>
    </source>
</evidence>
<organism evidence="3 4">
    <name type="scientific">Coemansia thaxteri</name>
    <dbReference type="NCBI Taxonomy" id="2663907"/>
    <lineage>
        <taxon>Eukaryota</taxon>
        <taxon>Fungi</taxon>
        <taxon>Fungi incertae sedis</taxon>
        <taxon>Zoopagomycota</taxon>
        <taxon>Kickxellomycotina</taxon>
        <taxon>Kickxellomycetes</taxon>
        <taxon>Kickxellales</taxon>
        <taxon>Kickxellaceae</taxon>
        <taxon>Coemansia</taxon>
    </lineage>
</organism>
<feature type="compositionally biased region" description="Basic and acidic residues" evidence="1">
    <location>
        <begin position="237"/>
        <end position="255"/>
    </location>
</feature>
<comment type="caution">
    <text evidence="3">The sequence shown here is derived from an EMBL/GenBank/DDBJ whole genome shotgun (WGS) entry which is preliminary data.</text>
</comment>
<dbReference type="OrthoDB" id="5390558at2759"/>
<feature type="compositionally biased region" description="Gly residues" evidence="1">
    <location>
        <begin position="260"/>
        <end position="270"/>
    </location>
</feature>
<dbReference type="SMART" id="SM01233">
    <property type="entry name" value="HABP4_PAI-RBP1"/>
    <property type="match status" value="1"/>
</dbReference>
<feature type="compositionally biased region" description="Low complexity" evidence="1">
    <location>
        <begin position="71"/>
        <end position="89"/>
    </location>
</feature>
<feature type="compositionally biased region" description="Low complexity" evidence="1">
    <location>
        <begin position="278"/>
        <end position="291"/>
    </location>
</feature>
<dbReference type="GO" id="GO:0003723">
    <property type="term" value="F:RNA binding"/>
    <property type="evidence" value="ECO:0007669"/>
    <property type="project" value="InterPro"/>
</dbReference>
<evidence type="ECO:0000313" key="3">
    <source>
        <dbReference type="EMBL" id="KAJ2008151.1"/>
    </source>
</evidence>
<feature type="region of interest" description="Disordered" evidence="1">
    <location>
        <begin position="148"/>
        <end position="175"/>
    </location>
</feature>
<feature type="compositionally biased region" description="Basic and acidic residues" evidence="1">
    <location>
        <begin position="294"/>
        <end position="303"/>
    </location>
</feature>
<evidence type="ECO:0000313" key="4">
    <source>
        <dbReference type="Proteomes" id="UP001150907"/>
    </source>
</evidence>
<feature type="region of interest" description="Disordered" evidence="1">
    <location>
        <begin position="28"/>
        <end position="135"/>
    </location>
</feature>
<dbReference type="EMBL" id="JANBQF010000010">
    <property type="protein sequence ID" value="KAJ2008151.1"/>
    <property type="molecule type" value="Genomic_DNA"/>
</dbReference>
<keyword evidence="4" id="KW-1185">Reference proteome</keyword>
<feature type="region of interest" description="Disordered" evidence="1">
    <location>
        <begin position="229"/>
        <end position="303"/>
    </location>
</feature>
<protein>
    <recommendedName>
        <fullName evidence="2">Hyaluronan/mRNA-binding protein domain-containing protein</fullName>
    </recommendedName>
</protein>
<sequence length="303" mass="32148">MSVVSTNPFALLPDNAADSVVDVVAGGAKQAAAKQAPKKAVPVAPAADRATPSERASTRSTGYPSRGGRRTVGTTRSAAAAAATDATPAFQPREKDHTRAAHQSTRGRGSARGRGRQFDRHSATGLVDSEKKEKQGWLGDDAAMVQDGAQASADAKKDGQDAPAPAAAVEEPEEVVKTFDDYLKERKPAAEEQRTLRKPNEARVDQTQLKGGAFTVDKKEDVYFAPIATQKSRKTKERKEKVFVDIEQRFDEPRRTGGPAFRGGARGGAASGPQNQFRRGGAAAGGSRPARVNISDERAFPSL</sequence>
<dbReference type="InterPro" id="IPR006861">
    <property type="entry name" value="HABP4_PAIRBP1-bd"/>
</dbReference>
<feature type="compositionally biased region" description="Polar residues" evidence="1">
    <location>
        <begin position="54"/>
        <end position="63"/>
    </location>
</feature>
<dbReference type="Gene3D" id="6.10.140.1040">
    <property type="match status" value="1"/>
</dbReference>
<dbReference type="PANTHER" id="PTHR12299">
    <property type="entry name" value="HYALURONIC ACID-BINDING PROTEIN 4"/>
    <property type="match status" value="1"/>
</dbReference>
<feature type="region of interest" description="Disordered" evidence="1">
    <location>
        <begin position="187"/>
        <end position="209"/>
    </location>
</feature>
<gene>
    <name evidence="3" type="ORF">H4R26_000356</name>
</gene>
<proteinExistence type="predicted"/>
<dbReference type="GO" id="GO:0005737">
    <property type="term" value="C:cytoplasm"/>
    <property type="evidence" value="ECO:0007669"/>
    <property type="project" value="TreeGrafter"/>
</dbReference>
<feature type="domain" description="Hyaluronan/mRNA-binding protein" evidence="2">
    <location>
        <begin position="114"/>
        <end position="202"/>
    </location>
</feature>
<name>A0A9W8BNS3_9FUNG</name>
<evidence type="ECO:0000256" key="1">
    <source>
        <dbReference type="SAM" id="MobiDB-lite"/>
    </source>
</evidence>